<reference evidence="9" key="1">
    <citation type="submission" date="2021-08" db="EMBL/GenBank/DDBJ databases">
        <title>WGS assembly of Ceratopteris richardii.</title>
        <authorList>
            <person name="Marchant D.B."/>
            <person name="Chen G."/>
            <person name="Jenkins J."/>
            <person name="Shu S."/>
            <person name="Leebens-Mack J."/>
            <person name="Grimwood J."/>
            <person name="Schmutz J."/>
            <person name="Soltis P."/>
            <person name="Soltis D."/>
            <person name="Chen Z.-H."/>
        </authorList>
    </citation>
    <scope>NUCLEOTIDE SEQUENCE</scope>
    <source>
        <strain evidence="9">Whitten #5841</strain>
        <tissue evidence="9">Leaf</tissue>
    </source>
</reference>
<dbReference type="GO" id="GO:0003677">
    <property type="term" value="F:DNA binding"/>
    <property type="evidence" value="ECO:0007669"/>
    <property type="project" value="UniProtKB-KW"/>
</dbReference>
<feature type="domain" description="Myb-like" evidence="7">
    <location>
        <begin position="97"/>
        <end position="147"/>
    </location>
</feature>
<dbReference type="EMBL" id="CM035407">
    <property type="protein sequence ID" value="KAH7442860.1"/>
    <property type="molecule type" value="Genomic_DNA"/>
</dbReference>
<dbReference type="Pfam" id="PF00249">
    <property type="entry name" value="Myb_DNA-binding"/>
    <property type="match status" value="2"/>
</dbReference>
<evidence type="ECO:0000259" key="7">
    <source>
        <dbReference type="PROSITE" id="PS50090"/>
    </source>
</evidence>
<dbReference type="CDD" id="cd00167">
    <property type="entry name" value="SANT"/>
    <property type="match status" value="2"/>
</dbReference>
<comment type="caution">
    <text evidence="9">The sequence shown here is derived from an EMBL/GenBank/DDBJ whole genome shotgun (WGS) entry which is preliminary data.</text>
</comment>
<keyword evidence="10" id="KW-1185">Reference proteome</keyword>
<keyword evidence="2" id="KW-0677">Repeat</keyword>
<proteinExistence type="predicted"/>
<organism evidence="9 10">
    <name type="scientific">Ceratopteris richardii</name>
    <name type="common">Triangle waterfern</name>
    <dbReference type="NCBI Taxonomy" id="49495"/>
    <lineage>
        <taxon>Eukaryota</taxon>
        <taxon>Viridiplantae</taxon>
        <taxon>Streptophyta</taxon>
        <taxon>Embryophyta</taxon>
        <taxon>Tracheophyta</taxon>
        <taxon>Polypodiopsida</taxon>
        <taxon>Polypodiidae</taxon>
        <taxon>Polypodiales</taxon>
        <taxon>Pteridineae</taxon>
        <taxon>Pteridaceae</taxon>
        <taxon>Parkerioideae</taxon>
        <taxon>Ceratopteris</taxon>
    </lineage>
</organism>
<evidence type="ECO:0000256" key="3">
    <source>
        <dbReference type="ARBA" id="ARBA00023015"/>
    </source>
</evidence>
<dbReference type="SUPFAM" id="SSF46689">
    <property type="entry name" value="Homeodomain-like"/>
    <property type="match status" value="1"/>
</dbReference>
<feature type="domain" description="Myb-like" evidence="7">
    <location>
        <begin position="47"/>
        <end position="96"/>
    </location>
</feature>
<evidence type="ECO:0000313" key="9">
    <source>
        <dbReference type="EMBL" id="KAH7442860.1"/>
    </source>
</evidence>
<evidence type="ECO:0000256" key="6">
    <source>
        <dbReference type="ARBA" id="ARBA00023242"/>
    </source>
</evidence>
<dbReference type="SMART" id="SM00717">
    <property type="entry name" value="SANT"/>
    <property type="match status" value="2"/>
</dbReference>
<keyword evidence="3" id="KW-0805">Transcription regulation</keyword>
<feature type="domain" description="HTH myb-type" evidence="8">
    <location>
        <begin position="97"/>
        <end position="151"/>
    </location>
</feature>
<dbReference type="OrthoDB" id="2143914at2759"/>
<name>A0A8T2V6M6_CERRI</name>
<dbReference type="InterPro" id="IPR017930">
    <property type="entry name" value="Myb_dom"/>
</dbReference>
<comment type="subcellular location">
    <subcellularLocation>
        <location evidence="1">Nucleus</location>
    </subcellularLocation>
</comment>
<dbReference type="InterPro" id="IPR001005">
    <property type="entry name" value="SANT/Myb"/>
</dbReference>
<protein>
    <submittedName>
        <fullName evidence="9">Uncharacterized protein</fullName>
    </submittedName>
</protein>
<dbReference type="GO" id="GO:0005634">
    <property type="term" value="C:nucleus"/>
    <property type="evidence" value="ECO:0007669"/>
    <property type="project" value="UniProtKB-SubCell"/>
</dbReference>
<evidence type="ECO:0000256" key="1">
    <source>
        <dbReference type="ARBA" id="ARBA00004123"/>
    </source>
</evidence>
<dbReference type="PANTHER" id="PTHR47995:SF18">
    <property type="entry name" value="TRANSCRIPTION FACTOR MYB65"/>
    <property type="match status" value="1"/>
</dbReference>
<evidence type="ECO:0000259" key="8">
    <source>
        <dbReference type="PROSITE" id="PS51294"/>
    </source>
</evidence>
<keyword evidence="5" id="KW-0804">Transcription</keyword>
<sequence length="728" mass="81415">MGQGSRDFRQQFHSRNMFTDHVNRHLKLQEREKRIMDDSTATYPNVMKKGPWTAAEDALLIAYIEKHGEGNWNAVQKLSGVSRCGKSCRLRWTNHLKPDLKKGSFTPEEERTIILHHAALGNRWARIATMLPGRTDNEIKNFWNTRMKRLMRAGQPLYPPDILPASRTCNNVMNEENLHHQQYAHNNNTNENLGVEGVAEHNPLESPGSVDTLCTTSESGNSIHAETPEHNMNFKCAPFENSKPHLKLPHAHLNFSHINLHSPGNCDSNTRNEGYTRVSTHHLKRARDSVCTFSGSRREPRSHLDGPFQNFEGSITYYEPLNKVRRSFTNDHVSLDSFPECFPYSSEVPEVRINMGCTSNGSADHRFNSNKCNDISECPYAVFRPDNILSSLKVELPSVQLAESADSTGTPNSCFSSPFTSCYKMSNHPFAEVDSFNCGHEAQENVDNGENSFLDKLIQLPASELQDSRPSFPSLDISEQVLLITSSSSSPKFNVNMEASGLSCMTSEKHITSMSPNSRTSELNSIKDTLPHPSNTDPLSFLGGKSLTLLDDNLKDTILQSEDSTAIENQCNLLHNGLDIKIEGSTTSYAYEDTCKSNRLPSGADDRDPYDQQKPHLPCKAKIDDSVVGEFADDELLTLLTFERPPEGGLPVEELYDEYPGIRVDEHDDIEDTSVDMEAILKHGSGLTFVHEAEWELDACIWSSMPGALHISEFPSGFTAFTSRSSSD</sequence>
<dbReference type="PANTHER" id="PTHR47995">
    <property type="entry name" value="TRANSCRIPTION FACTOR MYB33-RELATED"/>
    <property type="match status" value="1"/>
</dbReference>
<dbReference type="FunFam" id="1.10.10.60:FF:000001">
    <property type="entry name" value="MYB-related transcription factor"/>
    <property type="match status" value="1"/>
</dbReference>
<dbReference type="PROSITE" id="PS51294">
    <property type="entry name" value="HTH_MYB"/>
    <property type="match status" value="2"/>
</dbReference>
<keyword evidence="4" id="KW-0238">DNA-binding</keyword>
<evidence type="ECO:0000256" key="4">
    <source>
        <dbReference type="ARBA" id="ARBA00023125"/>
    </source>
</evidence>
<accession>A0A8T2V6M6</accession>
<dbReference type="InterPro" id="IPR009057">
    <property type="entry name" value="Homeodomain-like_sf"/>
</dbReference>
<evidence type="ECO:0000256" key="2">
    <source>
        <dbReference type="ARBA" id="ARBA00022737"/>
    </source>
</evidence>
<evidence type="ECO:0000313" key="10">
    <source>
        <dbReference type="Proteomes" id="UP000825935"/>
    </source>
</evidence>
<evidence type="ECO:0000256" key="5">
    <source>
        <dbReference type="ARBA" id="ARBA00023163"/>
    </source>
</evidence>
<feature type="domain" description="HTH myb-type" evidence="8">
    <location>
        <begin position="48"/>
        <end position="96"/>
    </location>
</feature>
<gene>
    <name evidence="9" type="ORF">KP509_02G004600</name>
</gene>
<dbReference type="Gene3D" id="1.10.10.60">
    <property type="entry name" value="Homeodomain-like"/>
    <property type="match status" value="2"/>
</dbReference>
<dbReference type="Proteomes" id="UP000825935">
    <property type="component" value="Chromosome 2"/>
</dbReference>
<keyword evidence="6" id="KW-0539">Nucleus</keyword>
<dbReference type="PROSITE" id="PS50090">
    <property type="entry name" value="MYB_LIKE"/>
    <property type="match status" value="2"/>
</dbReference>
<dbReference type="OMA" id="ALHISEF"/>
<dbReference type="AlphaFoldDB" id="A0A8T2V6M6"/>